<dbReference type="EMBL" id="JAYJJR010000004">
    <property type="protein sequence ID" value="MEB3021251.1"/>
    <property type="molecule type" value="Genomic_DNA"/>
</dbReference>
<dbReference type="InterPro" id="IPR000030">
    <property type="entry name" value="PPE_dom"/>
</dbReference>
<proteinExistence type="inferred from homology"/>
<reference evidence="4 5" key="1">
    <citation type="submission" date="2023-12" db="EMBL/GenBank/DDBJ databases">
        <title>Description of new species of Mycobacterium terrae complex isolated from sewage at the Sao Paulo Zoological Park Foundation in Brazil.</title>
        <authorList>
            <person name="Romagnoli C.L."/>
            <person name="Conceicao E.C."/>
            <person name="Machado E."/>
            <person name="Barreto L.B.P.F."/>
            <person name="Sharma A."/>
            <person name="Silva N.M."/>
            <person name="Marques L.E."/>
            <person name="Juliana M.A."/>
            <person name="Lourenco M.C.S."/>
            <person name="Digiampietri L.A."/>
            <person name="Suffys P.N."/>
            <person name="Viana-Niero C."/>
        </authorList>
    </citation>
    <scope>NUCLEOTIDE SEQUENCE [LARGE SCALE GENOMIC DNA]</scope>
    <source>
        <strain evidence="4 5">MYC098</strain>
    </source>
</reference>
<gene>
    <name evidence="4" type="ORF">K6T79_09350</name>
</gene>
<comment type="caution">
    <text evidence="4">The sequence shown here is derived from an EMBL/GenBank/DDBJ whole genome shotgun (WGS) entry which is preliminary data.</text>
</comment>
<dbReference type="Pfam" id="PF12484">
    <property type="entry name" value="PPE-SVP"/>
    <property type="match status" value="1"/>
</dbReference>
<organism evidence="4 5">
    <name type="scientific">[Mycobacterium] crassicus</name>
    <dbReference type="NCBI Taxonomy" id="2872309"/>
    <lineage>
        <taxon>Bacteria</taxon>
        <taxon>Bacillati</taxon>
        <taxon>Actinomycetota</taxon>
        <taxon>Actinomycetes</taxon>
        <taxon>Mycobacteriales</taxon>
        <taxon>Mycobacteriaceae</taxon>
        <taxon>Mycolicibacter</taxon>
    </lineage>
</organism>
<evidence type="ECO:0000259" key="3">
    <source>
        <dbReference type="Pfam" id="PF12484"/>
    </source>
</evidence>
<dbReference type="Gene3D" id="1.20.1260.20">
    <property type="entry name" value="PPE superfamily"/>
    <property type="match status" value="1"/>
</dbReference>
<evidence type="ECO:0000313" key="5">
    <source>
        <dbReference type="Proteomes" id="UP001299596"/>
    </source>
</evidence>
<dbReference type="InterPro" id="IPR038332">
    <property type="entry name" value="PPE_sf"/>
</dbReference>
<name>A0ABU5XJI5_9MYCO</name>
<dbReference type="Pfam" id="PF00823">
    <property type="entry name" value="PPE"/>
    <property type="match status" value="1"/>
</dbReference>
<protein>
    <submittedName>
        <fullName evidence="4">PPE family protein</fullName>
    </submittedName>
</protein>
<evidence type="ECO:0000256" key="1">
    <source>
        <dbReference type="ARBA" id="ARBA00010652"/>
    </source>
</evidence>
<evidence type="ECO:0000259" key="2">
    <source>
        <dbReference type="Pfam" id="PF00823"/>
    </source>
</evidence>
<keyword evidence="5" id="KW-1185">Reference proteome</keyword>
<dbReference type="PANTHER" id="PTHR46766">
    <property type="entry name" value="GLUTAMINE-RICH PROTEIN 2"/>
    <property type="match status" value="1"/>
</dbReference>
<dbReference type="Proteomes" id="UP001299596">
    <property type="component" value="Unassembled WGS sequence"/>
</dbReference>
<feature type="domain" description="PPE" evidence="2">
    <location>
        <begin position="3"/>
        <end position="165"/>
    </location>
</feature>
<feature type="domain" description="PPE family C-terminal" evidence="3">
    <location>
        <begin position="335"/>
        <end position="414"/>
    </location>
</feature>
<sequence>MLDYGALPPEVNSTRMYTGPGSAPMMAAAAAWRAMAAELTSAAHSYETVISQLSGEEWLGPGSAAMASAAAPYVAWMSTTAAQAEQAASQATAAAAAFETARAATVPPAAVTTNRVQQAALVSTNVLGINTAAIAALDAHYAQMWAQDAAAMYGYASGSAAASQVTPFNEPNQTTNPAGVEGQQAAVAQAAGTAAGSNADVAQMISSMPSAIQGLSSPLATGTAGSAAAGGDLLSAILNSASMNGFVFLAMQPGMSALNSAATAAAYIPSTLLPNMVGYFAGGGFNAVGGGTAGAGIGALLAPGGPLSSLGALGGGGLGAIGAASGVGWSAPVVSAGMGQASLVGTSLSVPPGWSGSIPAAPASATALQASSFAPAPESSSMAAMPPGMAGGRPGSFGYGTPRYGFKPTVMPRPVIAG</sequence>
<dbReference type="PANTHER" id="PTHR46766:SF1">
    <property type="entry name" value="GLUTAMINE-RICH PROTEIN 2"/>
    <property type="match status" value="1"/>
</dbReference>
<dbReference type="RefSeq" id="WP_305071061.1">
    <property type="nucleotide sequence ID" value="NZ_JAYJJR010000004.1"/>
</dbReference>
<dbReference type="InterPro" id="IPR022171">
    <property type="entry name" value="PPE_C"/>
</dbReference>
<accession>A0ABU5XJI5</accession>
<dbReference type="SUPFAM" id="SSF140459">
    <property type="entry name" value="PE/PPE dimer-like"/>
    <property type="match status" value="1"/>
</dbReference>
<evidence type="ECO:0000313" key="4">
    <source>
        <dbReference type="EMBL" id="MEB3021251.1"/>
    </source>
</evidence>
<comment type="similarity">
    <text evidence="1">Belongs to the mycobacterial PPE family.</text>
</comment>